<name>A0AAD6TPC0_9AGAR</name>
<gene>
    <name evidence="2" type="ORF">B0H15DRAFT_957080</name>
</gene>
<feature type="region of interest" description="Disordered" evidence="1">
    <location>
        <begin position="629"/>
        <end position="843"/>
    </location>
</feature>
<evidence type="ECO:0000256" key="1">
    <source>
        <dbReference type="SAM" id="MobiDB-lite"/>
    </source>
</evidence>
<evidence type="ECO:0000313" key="2">
    <source>
        <dbReference type="EMBL" id="KAJ7073547.1"/>
    </source>
</evidence>
<feature type="compositionally biased region" description="Low complexity" evidence="1">
    <location>
        <begin position="342"/>
        <end position="426"/>
    </location>
</feature>
<accession>A0AAD6TPC0</accession>
<dbReference type="AlphaFoldDB" id="A0AAD6TPC0"/>
<dbReference type="EMBL" id="JARJCN010000111">
    <property type="protein sequence ID" value="KAJ7073547.1"/>
    <property type="molecule type" value="Genomic_DNA"/>
</dbReference>
<sequence length="843" mass="93114">MARKKNGKAPGRASHFQGEKLEWLESFEDEFKNDERKTFYDRISKLFLARYGYDLAIADNVEGSVDEWVPRDRKEGLEGAELEEENMFQEKTLKAVRAKLSQWYRTHYMGKKVHGGTLNKILATMREMSGGSGRPRRKTAVGWYSNKYYDTRMKTEFDALWEDAKATLPAGARVSLCQDFVRGKWAEESVQFQAEIEAEAEAHFAEALRKYKEGRTTREYTSQVYHEALEQLNEVGIPLADALSEFLGMHIAILAVGPVGSQRGEVRLRSVFSDTARGQTTKMWGEFDRPGFTAAEASITRYGRAFFTRDECRARVWPPPEPELDEMLTMDDEGVQPILPATTQSAAPATTQNTTAMTPATTQSTTTTSTAPATTQNTTATTTQSTTATSAAPATTQNTTAMTPATTQSTTTTTAAPVTTTTMSAPPTNPLDAEEGVGEEAPVDDIDRYGWSETLINLHKLMSSKSWGGARWTKLTEALVQFEESMNFGIGGRLRQSQFRPPEYKEWMKWHRSGGDFPVDKNFGKALQEWWLDVGPKDRQAPRPTELPEGEVWPRREDPARAWVSWCSLRVAGDSGVLLVVLGLTWWGQSIVNEAAGEGLGAGEAALANNKEWQYMVEDVLWALGEMTDEMSPETKREWEQEKAEGMKKGQGSSSGETGGKKTTGKKAVSKKVAGAPGKASKKVMQKERVVEHADSLIRKHRGSHADDEAPPPKVQRRSVRANDEGDPETEKVPAPKPQARPRPRPKPRKIAGKSVETVEGSQTQEPPVAGPEVLAMVSEPAAAAAAVRTSSAAGDPFGQEGGDPFQGEAFTEMTEDERRDYEDEMRLDAGAEGEGEEDEEED</sequence>
<keyword evidence="3" id="KW-1185">Reference proteome</keyword>
<feature type="compositionally biased region" description="Low complexity" evidence="1">
    <location>
        <begin position="774"/>
        <end position="794"/>
    </location>
</feature>
<comment type="caution">
    <text evidence="2">The sequence shown here is derived from an EMBL/GenBank/DDBJ whole genome shotgun (WGS) entry which is preliminary data.</text>
</comment>
<proteinExistence type="predicted"/>
<evidence type="ECO:0000313" key="3">
    <source>
        <dbReference type="Proteomes" id="UP001222325"/>
    </source>
</evidence>
<feature type="compositionally biased region" description="Basic and acidic residues" evidence="1">
    <location>
        <begin position="817"/>
        <end position="830"/>
    </location>
</feature>
<dbReference type="Proteomes" id="UP001222325">
    <property type="component" value="Unassembled WGS sequence"/>
</dbReference>
<feature type="compositionally biased region" description="Basic and acidic residues" evidence="1">
    <location>
        <begin position="685"/>
        <end position="708"/>
    </location>
</feature>
<feature type="compositionally biased region" description="Basic residues" evidence="1">
    <location>
        <begin position="740"/>
        <end position="752"/>
    </location>
</feature>
<organism evidence="2 3">
    <name type="scientific">Mycena belliarum</name>
    <dbReference type="NCBI Taxonomy" id="1033014"/>
    <lineage>
        <taxon>Eukaryota</taxon>
        <taxon>Fungi</taxon>
        <taxon>Dikarya</taxon>
        <taxon>Basidiomycota</taxon>
        <taxon>Agaricomycotina</taxon>
        <taxon>Agaricomycetes</taxon>
        <taxon>Agaricomycetidae</taxon>
        <taxon>Agaricales</taxon>
        <taxon>Marasmiineae</taxon>
        <taxon>Mycenaceae</taxon>
        <taxon>Mycena</taxon>
    </lineage>
</organism>
<feature type="region of interest" description="Disordered" evidence="1">
    <location>
        <begin position="342"/>
        <end position="440"/>
    </location>
</feature>
<protein>
    <submittedName>
        <fullName evidence="2">Uncharacterized protein</fullName>
    </submittedName>
</protein>
<reference evidence="2" key="1">
    <citation type="submission" date="2023-03" db="EMBL/GenBank/DDBJ databases">
        <title>Massive genome expansion in bonnet fungi (Mycena s.s.) driven by repeated elements and novel gene families across ecological guilds.</title>
        <authorList>
            <consortium name="Lawrence Berkeley National Laboratory"/>
            <person name="Harder C.B."/>
            <person name="Miyauchi S."/>
            <person name="Viragh M."/>
            <person name="Kuo A."/>
            <person name="Thoen E."/>
            <person name="Andreopoulos B."/>
            <person name="Lu D."/>
            <person name="Skrede I."/>
            <person name="Drula E."/>
            <person name="Henrissat B."/>
            <person name="Morin E."/>
            <person name="Kohler A."/>
            <person name="Barry K."/>
            <person name="LaButti K."/>
            <person name="Morin E."/>
            <person name="Salamov A."/>
            <person name="Lipzen A."/>
            <person name="Mereny Z."/>
            <person name="Hegedus B."/>
            <person name="Baldrian P."/>
            <person name="Stursova M."/>
            <person name="Weitz H."/>
            <person name="Taylor A."/>
            <person name="Grigoriev I.V."/>
            <person name="Nagy L.G."/>
            <person name="Martin F."/>
            <person name="Kauserud H."/>
        </authorList>
    </citation>
    <scope>NUCLEOTIDE SEQUENCE</scope>
    <source>
        <strain evidence="2">CBHHK173m</strain>
    </source>
</reference>
<feature type="compositionally biased region" description="Basic and acidic residues" evidence="1">
    <location>
        <begin position="721"/>
        <end position="734"/>
    </location>
</feature>
<feature type="compositionally biased region" description="Basic and acidic residues" evidence="1">
    <location>
        <begin position="633"/>
        <end position="648"/>
    </location>
</feature>
<feature type="compositionally biased region" description="Acidic residues" evidence="1">
    <location>
        <begin position="832"/>
        <end position="843"/>
    </location>
</feature>